<organism evidence="2 3">
    <name type="scientific">Protopolystoma xenopodis</name>
    <dbReference type="NCBI Taxonomy" id="117903"/>
    <lineage>
        <taxon>Eukaryota</taxon>
        <taxon>Metazoa</taxon>
        <taxon>Spiralia</taxon>
        <taxon>Lophotrochozoa</taxon>
        <taxon>Platyhelminthes</taxon>
        <taxon>Monogenea</taxon>
        <taxon>Polyopisthocotylea</taxon>
        <taxon>Polystomatidea</taxon>
        <taxon>Polystomatidae</taxon>
        <taxon>Protopolystoma</taxon>
    </lineage>
</organism>
<evidence type="ECO:0000313" key="3">
    <source>
        <dbReference type="Proteomes" id="UP000784294"/>
    </source>
</evidence>
<evidence type="ECO:0000313" key="2">
    <source>
        <dbReference type="EMBL" id="VEL30315.1"/>
    </source>
</evidence>
<accession>A0A3S5FF92</accession>
<evidence type="ECO:0000256" key="1">
    <source>
        <dbReference type="SAM" id="MobiDB-lite"/>
    </source>
</evidence>
<dbReference type="AlphaFoldDB" id="A0A3S5FF92"/>
<feature type="region of interest" description="Disordered" evidence="1">
    <location>
        <begin position="120"/>
        <end position="146"/>
    </location>
</feature>
<gene>
    <name evidence="2" type="ORF">PXEA_LOCUS23755</name>
</gene>
<dbReference type="Proteomes" id="UP000784294">
    <property type="component" value="Unassembled WGS sequence"/>
</dbReference>
<sequence length="214" mass="21376">MYGRSLELASTRPSHATDFHADLANAPPCPGNTAAGASEGVSAGSGNATTSAAVCSISGLAGTTNDSLKETTSGPLCKDCVTSLVSSTDKANKPATPSAPHSTTRNPIVDEDAAAGWRDEGPIGVAASSPPTAASTDTSNPLTTTHIVDKPVGRTASKWPRGQGASLDPDLDLDPHLTSVSPCLLAPLDPVALARHCIPSLAAFDNLPSAASAG</sequence>
<keyword evidence="3" id="KW-1185">Reference proteome</keyword>
<feature type="non-terminal residue" evidence="2">
    <location>
        <position position="214"/>
    </location>
</feature>
<feature type="region of interest" description="Disordered" evidence="1">
    <location>
        <begin position="87"/>
        <end position="108"/>
    </location>
</feature>
<dbReference type="EMBL" id="CAAALY010111229">
    <property type="protein sequence ID" value="VEL30315.1"/>
    <property type="molecule type" value="Genomic_DNA"/>
</dbReference>
<comment type="caution">
    <text evidence="2">The sequence shown here is derived from an EMBL/GenBank/DDBJ whole genome shotgun (WGS) entry which is preliminary data.</text>
</comment>
<name>A0A3S5FF92_9PLAT</name>
<reference evidence="2" key="1">
    <citation type="submission" date="2018-11" db="EMBL/GenBank/DDBJ databases">
        <authorList>
            <consortium name="Pathogen Informatics"/>
        </authorList>
    </citation>
    <scope>NUCLEOTIDE SEQUENCE</scope>
</reference>
<protein>
    <submittedName>
        <fullName evidence="2">Uncharacterized protein</fullName>
    </submittedName>
</protein>
<feature type="compositionally biased region" description="Low complexity" evidence="1">
    <location>
        <begin position="126"/>
        <end position="141"/>
    </location>
</feature>
<proteinExistence type="predicted"/>